<organism evidence="2 3">
    <name type="scientific">Brevundimonas abyssalis TAR-001</name>
    <dbReference type="NCBI Taxonomy" id="1391729"/>
    <lineage>
        <taxon>Bacteria</taxon>
        <taxon>Pseudomonadati</taxon>
        <taxon>Pseudomonadota</taxon>
        <taxon>Alphaproteobacteria</taxon>
        <taxon>Caulobacterales</taxon>
        <taxon>Caulobacteraceae</taxon>
        <taxon>Brevundimonas</taxon>
    </lineage>
</organism>
<dbReference type="RefSeq" id="WP_021698597.1">
    <property type="nucleotide sequence ID" value="NZ_BATC01000081.1"/>
</dbReference>
<feature type="region of interest" description="Disordered" evidence="1">
    <location>
        <begin position="33"/>
        <end position="52"/>
    </location>
</feature>
<accession>A0A8E0TSA7</accession>
<keyword evidence="3" id="KW-1185">Reference proteome</keyword>
<proteinExistence type="predicted"/>
<evidence type="ECO:0000313" key="3">
    <source>
        <dbReference type="Proteomes" id="UP000016569"/>
    </source>
</evidence>
<name>A0A8E0TSA7_9CAUL</name>
<comment type="caution">
    <text evidence="2">The sequence shown here is derived from an EMBL/GenBank/DDBJ whole genome shotgun (WGS) entry which is preliminary data.</text>
</comment>
<dbReference type="AlphaFoldDB" id="A0A8E0TSA7"/>
<reference evidence="3" key="1">
    <citation type="journal article" date="2013" name="Genome Announc.">
        <title>Draft Genome Sequence of the Dimorphic Prosthecate Bacterium Brevundimonas abyssalis TAR-001T.</title>
        <authorList>
            <person name="Tsubouchi T."/>
            <person name="Nishi S."/>
            <person name="Usui K."/>
            <person name="Shimane Y."/>
            <person name="Takaki Y."/>
            <person name="Maruyama T."/>
            <person name="Hatada Y."/>
        </authorList>
    </citation>
    <scope>NUCLEOTIDE SEQUENCE [LARGE SCALE GENOMIC DNA]</scope>
    <source>
        <strain evidence="3">TAR-001</strain>
    </source>
</reference>
<protein>
    <submittedName>
        <fullName evidence="2">Uncharacterized protein</fullName>
    </submittedName>
</protein>
<dbReference type="Proteomes" id="UP000016569">
    <property type="component" value="Unassembled WGS sequence"/>
</dbReference>
<gene>
    <name evidence="2" type="ORF">MBEBAB_2753</name>
</gene>
<sequence length="52" mass="6098">MTLERHIEELRAELRGVSDPRELRQIEAELKAAEAQRADRRRAADADRERGR</sequence>
<evidence type="ECO:0000313" key="2">
    <source>
        <dbReference type="EMBL" id="GAD60503.1"/>
    </source>
</evidence>
<evidence type="ECO:0000256" key="1">
    <source>
        <dbReference type="SAM" id="MobiDB-lite"/>
    </source>
</evidence>
<dbReference type="EMBL" id="BATC01000081">
    <property type="protein sequence ID" value="GAD60503.1"/>
    <property type="molecule type" value="Genomic_DNA"/>
</dbReference>